<keyword evidence="4" id="KW-0966">Cell projection</keyword>
<dbReference type="Proteomes" id="UP001153714">
    <property type="component" value="Chromosome 9"/>
</dbReference>
<keyword evidence="8" id="KW-1185">Reference proteome</keyword>
<comment type="subcellular location">
    <subcellularLocation>
        <location evidence="1">Cytoplasm</location>
        <location evidence="1">Cytoskeleton</location>
        <location evidence="1">Cilium axoneme</location>
    </subcellularLocation>
</comment>
<evidence type="ECO:0000256" key="4">
    <source>
        <dbReference type="ARBA" id="ARBA00023273"/>
    </source>
</evidence>
<evidence type="ECO:0000259" key="6">
    <source>
        <dbReference type="PROSITE" id="PS51336"/>
    </source>
</evidence>
<reference evidence="7" key="1">
    <citation type="submission" date="2021-12" db="EMBL/GenBank/DDBJ databases">
        <authorList>
            <person name="King R."/>
        </authorList>
    </citation>
    <scope>NUCLEOTIDE SEQUENCE</scope>
</reference>
<keyword evidence="2" id="KW-0963">Cytoplasm</keyword>
<evidence type="ECO:0000256" key="1">
    <source>
        <dbReference type="ARBA" id="ARBA00004430"/>
    </source>
</evidence>
<dbReference type="EMBL" id="OU893340">
    <property type="protein sequence ID" value="CAG9796512.1"/>
    <property type="molecule type" value="Genomic_DNA"/>
</dbReference>
<accession>A0A9N9REZ4</accession>
<dbReference type="InterPro" id="IPR006602">
    <property type="entry name" value="DM10_dom"/>
</dbReference>
<evidence type="ECO:0000256" key="5">
    <source>
        <dbReference type="SAM" id="MobiDB-lite"/>
    </source>
</evidence>
<reference evidence="7" key="2">
    <citation type="submission" date="2022-10" db="EMBL/GenBank/DDBJ databases">
        <authorList>
            <consortium name="ENA_rothamsted_submissions"/>
            <consortium name="culmorum"/>
            <person name="King R."/>
        </authorList>
    </citation>
    <scope>NUCLEOTIDE SEQUENCE</scope>
</reference>
<dbReference type="PROSITE" id="PS51336">
    <property type="entry name" value="DM10"/>
    <property type="match status" value="1"/>
</dbReference>
<dbReference type="InterPro" id="IPR032071">
    <property type="entry name" value="DUF4806"/>
</dbReference>
<keyword evidence="3" id="KW-0206">Cytoskeleton</keyword>
<feature type="compositionally biased region" description="Polar residues" evidence="5">
    <location>
        <begin position="83"/>
        <end position="100"/>
    </location>
</feature>
<feature type="region of interest" description="Disordered" evidence="5">
    <location>
        <begin position="281"/>
        <end position="328"/>
    </location>
</feature>
<dbReference type="SMART" id="SM00676">
    <property type="entry name" value="DM10"/>
    <property type="match status" value="1"/>
</dbReference>
<feature type="domain" description="DM10" evidence="6">
    <location>
        <begin position="1"/>
        <end position="78"/>
    </location>
</feature>
<evidence type="ECO:0000313" key="7">
    <source>
        <dbReference type="EMBL" id="CAG9796512.1"/>
    </source>
</evidence>
<organism evidence="7 8">
    <name type="scientific">Diatraea saccharalis</name>
    <name type="common">sugarcane borer</name>
    <dbReference type="NCBI Taxonomy" id="40085"/>
    <lineage>
        <taxon>Eukaryota</taxon>
        <taxon>Metazoa</taxon>
        <taxon>Ecdysozoa</taxon>
        <taxon>Arthropoda</taxon>
        <taxon>Hexapoda</taxon>
        <taxon>Insecta</taxon>
        <taxon>Pterygota</taxon>
        <taxon>Neoptera</taxon>
        <taxon>Endopterygota</taxon>
        <taxon>Lepidoptera</taxon>
        <taxon>Glossata</taxon>
        <taxon>Ditrysia</taxon>
        <taxon>Pyraloidea</taxon>
        <taxon>Crambidae</taxon>
        <taxon>Crambinae</taxon>
        <taxon>Diatraea</taxon>
    </lineage>
</organism>
<dbReference type="GO" id="GO:0005930">
    <property type="term" value="C:axoneme"/>
    <property type="evidence" value="ECO:0007669"/>
    <property type="project" value="UniProtKB-SubCell"/>
</dbReference>
<dbReference type="AlphaFoldDB" id="A0A9N9REZ4"/>
<feature type="region of interest" description="Disordered" evidence="5">
    <location>
        <begin position="77"/>
        <end position="101"/>
    </location>
</feature>
<dbReference type="Pfam" id="PF16064">
    <property type="entry name" value="DUF4806"/>
    <property type="match status" value="1"/>
</dbReference>
<gene>
    <name evidence="7" type="ORF">DIATSA_LOCUS13702</name>
</gene>
<name>A0A9N9REZ4_9NEOP</name>
<evidence type="ECO:0000313" key="8">
    <source>
        <dbReference type="Proteomes" id="UP001153714"/>
    </source>
</evidence>
<evidence type="ECO:0000256" key="3">
    <source>
        <dbReference type="ARBA" id="ARBA00023212"/>
    </source>
</evidence>
<protein>
    <recommendedName>
        <fullName evidence="6">DM10 domain-containing protein</fullName>
    </recommendedName>
</protein>
<sequence length="352" mass="40291">MYDEDADEVVELTLNFFPFDNSVQVINAKKSKTLLKRVQLPTLKLNMLQIGNIVNIFSKLLHIIDCAPATRRTLFKNEESKPKNNIRQTRQHVANSSNHSRIPAANRSKVATYSVQFEEISLQLAEIKQGPSVTLLKDANSIDNESFTIKPIENQTDLISLDQLLTNKIEKNKLRRRLSFLCSASEGEGKTCAYRLLDILFTRDFLCNCSWAGGSRGDRSKIGLKDNKNVLKFFHGMIYTWDPTYAVQDNETFFKIITKYSRQRKCMKNIRMSFKRCRKTKGNLNKGQKRGNTKQPDDDEKEIGGENIVIEEDQSNDESKEITGGESVSIQIQENNPCDEMMKIAKYVCVNR</sequence>
<proteinExistence type="predicted"/>
<evidence type="ECO:0000256" key="2">
    <source>
        <dbReference type="ARBA" id="ARBA00022490"/>
    </source>
</evidence>
<feature type="compositionally biased region" description="Basic residues" evidence="5">
    <location>
        <begin position="281"/>
        <end position="292"/>
    </location>
</feature>
<dbReference type="OrthoDB" id="270127at2759"/>